<comment type="caution">
    <text evidence="1">The sequence shown here is derived from an EMBL/GenBank/DDBJ whole genome shotgun (WGS) entry which is preliminary data.</text>
</comment>
<feature type="non-terminal residue" evidence="1">
    <location>
        <position position="1"/>
    </location>
</feature>
<organism evidence="1 2">
    <name type="scientific">Diploptera punctata</name>
    <name type="common">Pacific beetle cockroach</name>
    <dbReference type="NCBI Taxonomy" id="6984"/>
    <lineage>
        <taxon>Eukaryota</taxon>
        <taxon>Metazoa</taxon>
        <taxon>Ecdysozoa</taxon>
        <taxon>Arthropoda</taxon>
        <taxon>Hexapoda</taxon>
        <taxon>Insecta</taxon>
        <taxon>Pterygota</taxon>
        <taxon>Neoptera</taxon>
        <taxon>Polyneoptera</taxon>
        <taxon>Dictyoptera</taxon>
        <taxon>Blattodea</taxon>
        <taxon>Blaberoidea</taxon>
        <taxon>Blaberidae</taxon>
        <taxon>Diplopterinae</taxon>
        <taxon>Diploptera</taxon>
    </lineage>
</organism>
<evidence type="ECO:0000313" key="2">
    <source>
        <dbReference type="Proteomes" id="UP001233999"/>
    </source>
</evidence>
<sequence>YYYLISLPNPLMESLTFTFYLGNLTVHYRRNSMLSCLQLTCYMWTVKPSHNVETNKAKSGNVYYCSRIILDHKHGAKYAIVKSWRSGCNLCWLRIWTFTHLMLRREICTGCA</sequence>
<feature type="non-terminal residue" evidence="1">
    <location>
        <position position="112"/>
    </location>
</feature>
<protein>
    <submittedName>
        <fullName evidence="1">Uncharacterized protein</fullName>
    </submittedName>
</protein>
<gene>
    <name evidence="1" type="ORF">L9F63_013938</name>
</gene>
<dbReference type="EMBL" id="JASPKZ010002721">
    <property type="protein sequence ID" value="KAJ9594778.1"/>
    <property type="molecule type" value="Genomic_DNA"/>
</dbReference>
<reference evidence="1" key="1">
    <citation type="journal article" date="2023" name="IScience">
        <title>Live-bearing cockroach genome reveals convergent evolutionary mechanisms linked to viviparity in insects and beyond.</title>
        <authorList>
            <person name="Fouks B."/>
            <person name="Harrison M.C."/>
            <person name="Mikhailova A.A."/>
            <person name="Marchal E."/>
            <person name="English S."/>
            <person name="Carruthers M."/>
            <person name="Jennings E.C."/>
            <person name="Chiamaka E.L."/>
            <person name="Frigard R.A."/>
            <person name="Pippel M."/>
            <person name="Attardo G.M."/>
            <person name="Benoit J.B."/>
            <person name="Bornberg-Bauer E."/>
            <person name="Tobe S.S."/>
        </authorList>
    </citation>
    <scope>NUCLEOTIDE SEQUENCE</scope>
    <source>
        <strain evidence="1">Stay&amp;Tobe</strain>
    </source>
</reference>
<dbReference type="AlphaFoldDB" id="A0AAD8ELL0"/>
<evidence type="ECO:0000313" key="1">
    <source>
        <dbReference type="EMBL" id="KAJ9594778.1"/>
    </source>
</evidence>
<proteinExistence type="predicted"/>
<reference evidence="1" key="2">
    <citation type="submission" date="2023-05" db="EMBL/GenBank/DDBJ databases">
        <authorList>
            <person name="Fouks B."/>
        </authorList>
    </citation>
    <scope>NUCLEOTIDE SEQUENCE</scope>
    <source>
        <strain evidence="1">Stay&amp;Tobe</strain>
        <tissue evidence="1">Testes</tissue>
    </source>
</reference>
<dbReference type="Proteomes" id="UP001233999">
    <property type="component" value="Unassembled WGS sequence"/>
</dbReference>
<keyword evidence="2" id="KW-1185">Reference proteome</keyword>
<name>A0AAD8ELL0_DIPPU</name>
<accession>A0AAD8ELL0</accession>